<comment type="caution">
    <text evidence="1">The sequence shown here is derived from an EMBL/GenBank/DDBJ whole genome shotgun (WGS) entry which is preliminary data.</text>
</comment>
<keyword evidence="2" id="KW-1185">Reference proteome</keyword>
<name>A0A9J5YHK7_SOLCO</name>
<proteinExistence type="predicted"/>
<protein>
    <submittedName>
        <fullName evidence="1">Uncharacterized protein</fullName>
    </submittedName>
</protein>
<evidence type="ECO:0000313" key="2">
    <source>
        <dbReference type="Proteomes" id="UP000824120"/>
    </source>
</evidence>
<accession>A0A9J5YHK7</accession>
<reference evidence="1 2" key="1">
    <citation type="submission" date="2020-09" db="EMBL/GenBank/DDBJ databases">
        <title>De no assembly of potato wild relative species, Solanum commersonii.</title>
        <authorList>
            <person name="Cho K."/>
        </authorList>
    </citation>
    <scope>NUCLEOTIDE SEQUENCE [LARGE SCALE GENOMIC DNA]</scope>
    <source>
        <strain evidence="1">LZ3.2</strain>
        <tissue evidence="1">Leaf</tissue>
    </source>
</reference>
<evidence type="ECO:0000313" key="1">
    <source>
        <dbReference type="EMBL" id="KAG5599753.1"/>
    </source>
</evidence>
<organism evidence="1 2">
    <name type="scientific">Solanum commersonii</name>
    <name type="common">Commerson's wild potato</name>
    <name type="synonym">Commerson's nightshade</name>
    <dbReference type="NCBI Taxonomy" id="4109"/>
    <lineage>
        <taxon>Eukaryota</taxon>
        <taxon>Viridiplantae</taxon>
        <taxon>Streptophyta</taxon>
        <taxon>Embryophyta</taxon>
        <taxon>Tracheophyta</taxon>
        <taxon>Spermatophyta</taxon>
        <taxon>Magnoliopsida</taxon>
        <taxon>eudicotyledons</taxon>
        <taxon>Gunneridae</taxon>
        <taxon>Pentapetalae</taxon>
        <taxon>asterids</taxon>
        <taxon>lamiids</taxon>
        <taxon>Solanales</taxon>
        <taxon>Solanaceae</taxon>
        <taxon>Solanoideae</taxon>
        <taxon>Solaneae</taxon>
        <taxon>Solanum</taxon>
    </lineage>
</organism>
<dbReference type="Proteomes" id="UP000824120">
    <property type="component" value="Chromosome 6"/>
</dbReference>
<sequence length="81" mass="9210">MGSMGLSLIKCVYALILGVGVESRHVRQFGELDRARRTTLRFAKSPLIAFNFMLKLSLGSVTYGEMHEFVECTWRLVDRLS</sequence>
<dbReference type="AlphaFoldDB" id="A0A9J5YHK7"/>
<gene>
    <name evidence="1" type="ORF">H5410_031123</name>
</gene>
<dbReference type="EMBL" id="JACXVP010000006">
    <property type="protein sequence ID" value="KAG5599753.1"/>
    <property type="molecule type" value="Genomic_DNA"/>
</dbReference>